<evidence type="ECO:0000256" key="6">
    <source>
        <dbReference type="ARBA" id="ARBA00022840"/>
    </source>
</evidence>
<reference evidence="11" key="1">
    <citation type="submission" date="2015-09" db="EMBL/GenBank/DDBJ databases">
        <title>De novo assembly of Pectinophora gossypiella (Pink Bollworm) gut transcriptome.</title>
        <authorList>
            <person name="Tassone E.E."/>
        </authorList>
    </citation>
    <scope>NUCLEOTIDE SEQUENCE</scope>
</reference>
<feature type="region of interest" description="Disordered" evidence="9">
    <location>
        <begin position="506"/>
        <end position="562"/>
    </location>
</feature>
<dbReference type="SMART" id="SM01331">
    <property type="entry name" value="DUF3635"/>
    <property type="match status" value="1"/>
</dbReference>
<feature type="compositionally biased region" description="Acidic residues" evidence="9">
    <location>
        <begin position="515"/>
        <end position="527"/>
    </location>
</feature>
<evidence type="ECO:0000256" key="7">
    <source>
        <dbReference type="ARBA" id="ARBA00047899"/>
    </source>
</evidence>
<feature type="compositionally biased region" description="Polar residues" evidence="9">
    <location>
        <begin position="325"/>
        <end position="338"/>
    </location>
</feature>
<keyword evidence="5" id="KW-0418">Kinase</keyword>
<feature type="compositionally biased region" description="Basic and acidic residues" evidence="9">
    <location>
        <begin position="339"/>
        <end position="348"/>
    </location>
</feature>
<evidence type="ECO:0000256" key="3">
    <source>
        <dbReference type="ARBA" id="ARBA00022679"/>
    </source>
</evidence>
<evidence type="ECO:0000256" key="4">
    <source>
        <dbReference type="ARBA" id="ARBA00022741"/>
    </source>
</evidence>
<keyword evidence="4" id="KW-0547">Nucleotide-binding</keyword>
<feature type="domain" description="Protein kinase" evidence="10">
    <location>
        <begin position="949"/>
        <end position="1287"/>
    </location>
</feature>
<proteinExistence type="predicted"/>
<organism evidence="11">
    <name type="scientific">Pectinophora gossypiella</name>
    <name type="common">Cotton pink bollworm</name>
    <name type="synonym">Depressaria gossypiella</name>
    <dbReference type="NCBI Taxonomy" id="13191"/>
    <lineage>
        <taxon>Eukaryota</taxon>
        <taxon>Metazoa</taxon>
        <taxon>Ecdysozoa</taxon>
        <taxon>Arthropoda</taxon>
        <taxon>Hexapoda</taxon>
        <taxon>Insecta</taxon>
        <taxon>Pterygota</taxon>
        <taxon>Neoptera</taxon>
        <taxon>Endopterygota</taxon>
        <taxon>Lepidoptera</taxon>
        <taxon>Glossata</taxon>
        <taxon>Ditrysia</taxon>
        <taxon>Gelechioidea</taxon>
        <taxon>Gelechiidae</taxon>
        <taxon>Apatetrinae</taxon>
        <taxon>Pectinophora</taxon>
    </lineage>
</organism>
<dbReference type="GO" id="GO:0005524">
    <property type="term" value="F:ATP binding"/>
    <property type="evidence" value="ECO:0007669"/>
    <property type="project" value="UniProtKB-KW"/>
</dbReference>
<dbReference type="PANTHER" id="PTHR24419:SF18">
    <property type="entry name" value="SERINE_THREONINE-PROTEIN KINASE HASPIN"/>
    <property type="match status" value="1"/>
</dbReference>
<protein>
    <recommendedName>
        <fullName evidence="1">non-specific serine/threonine protein kinase</fullName>
        <ecNumber evidence="1">2.7.11.1</ecNumber>
    </recommendedName>
</protein>
<evidence type="ECO:0000313" key="11">
    <source>
        <dbReference type="EMBL" id="JAT80443.1"/>
    </source>
</evidence>
<dbReference type="InterPro" id="IPR000719">
    <property type="entry name" value="Prot_kinase_dom"/>
</dbReference>
<feature type="compositionally biased region" description="Low complexity" evidence="9">
    <location>
        <begin position="622"/>
        <end position="650"/>
    </location>
</feature>
<keyword evidence="2" id="KW-0723">Serine/threonine-protein kinase</keyword>
<comment type="catalytic activity">
    <reaction evidence="8">
        <text>L-seryl-[protein] + ATP = O-phospho-L-seryl-[protein] + ADP + H(+)</text>
        <dbReference type="Rhea" id="RHEA:17989"/>
        <dbReference type="Rhea" id="RHEA-COMP:9863"/>
        <dbReference type="Rhea" id="RHEA-COMP:11604"/>
        <dbReference type="ChEBI" id="CHEBI:15378"/>
        <dbReference type="ChEBI" id="CHEBI:29999"/>
        <dbReference type="ChEBI" id="CHEBI:30616"/>
        <dbReference type="ChEBI" id="CHEBI:83421"/>
        <dbReference type="ChEBI" id="CHEBI:456216"/>
        <dbReference type="EC" id="2.7.11.1"/>
    </reaction>
</comment>
<evidence type="ECO:0000259" key="10">
    <source>
        <dbReference type="PROSITE" id="PS50011"/>
    </source>
</evidence>
<evidence type="ECO:0000256" key="2">
    <source>
        <dbReference type="ARBA" id="ARBA00022527"/>
    </source>
</evidence>
<keyword evidence="6" id="KW-0067">ATP-binding</keyword>
<dbReference type="Gene3D" id="3.30.200.20">
    <property type="entry name" value="Phosphorylase Kinase, domain 1"/>
    <property type="match status" value="1"/>
</dbReference>
<feature type="compositionally biased region" description="Polar residues" evidence="9">
    <location>
        <begin position="608"/>
        <end position="621"/>
    </location>
</feature>
<feature type="region of interest" description="Disordered" evidence="9">
    <location>
        <begin position="323"/>
        <end position="357"/>
    </location>
</feature>
<feature type="compositionally biased region" description="Polar residues" evidence="9">
    <location>
        <begin position="544"/>
        <end position="557"/>
    </location>
</feature>
<evidence type="ECO:0000256" key="8">
    <source>
        <dbReference type="ARBA" id="ARBA00048679"/>
    </source>
</evidence>
<dbReference type="GO" id="GO:0005634">
    <property type="term" value="C:nucleus"/>
    <property type="evidence" value="ECO:0007669"/>
    <property type="project" value="TreeGrafter"/>
</dbReference>
<dbReference type="Pfam" id="PF12330">
    <property type="entry name" value="Haspin_kinase"/>
    <property type="match status" value="1"/>
</dbReference>
<feature type="compositionally biased region" description="Basic and acidic residues" evidence="9">
    <location>
        <begin position="160"/>
        <end position="170"/>
    </location>
</feature>
<dbReference type="EMBL" id="GDQN01002574">
    <property type="protein sequence ID" value="JAT88480.1"/>
    <property type="molecule type" value="Transcribed_RNA"/>
</dbReference>
<evidence type="ECO:0000256" key="5">
    <source>
        <dbReference type="ARBA" id="ARBA00022777"/>
    </source>
</evidence>
<sequence length="1287" mass="146231">MRRTYKSKKETGSGLDHRDVLFNMDEKSSAFDAFYISNIKQTKREQSCMGSSNNYGVASNKVRKRKYVKRIVKEVEPPPRESLSESVFLTPDKSIRVNRAPDLFDQLLNSSPAVSVTKQPKKEDLFDKLLAGTPKERKKTYTRKKPTMKKFHYSTNESSESDKENSKKGENSIQNSTDIKSYELIIEKQATPNVKVDESINNIVKKLSLINNLNRNSIGSIKKTFKCNKNRLTRNVQSPSVKTSPLCSTPFIEKYRGKSIYRFSPIPMGDLEESPNYVTVVEDDEANKSIVFVPKHNNNALKRSQNEDMTSPVTHLQVDNFPKHTGSSSKSLFSSVEGHSNDNVELGKENPTSKSCEDKELPNIQISSLQVSETEPFLGFSNETVDKVNNLEFEIGEERDNSIILSKTNISQHRQNIKAFEGKHEVNSSISQDYMNNIEINESSIEYSVPPQPFIGFTKEANNKCDTMNLVVVDNTMPSEPFLGFTEVENNNSFNINKKDLVQNASVSSNHQEDLIESENIDSDQQENTDNVSQEFTDDDRQSLYDTCCNSDTSLNGENKAKEPKVALERMHQSLFQKYFEKMADFDSDDEQVVVEEENEISSGYYASFNNSDESSEQNDPNSSQSSNIEQNNTSSEDLSSENSSFNNNEITIQERSRKSTDEDRCISFVTTRRRNEFTNNSTILVLDDSQDSANSTDCDKTVLSNNDDNLVHSSKHVVNKDCIDFNIDEDVKLVDKNKSPVKIESKQEDNTVSNITTRDSRLFSGSETHNNSNESGINTGIILQPGKKWERSLSIYRRMTTMNDHFDQSILEEEDMHTKGRKYRQSVIETMEMQDHKGLLHNESNHNRRSTFVSKPSRSTIRILKETNNSRISLSSTTVFDDLKGFLEDCDDTIVELSKLSITEDPEVTVLDKFHESTRIATARDCVLRRCNQTDTLLFDECYPDTVLKNCRKIGEGVYGEVYLWRAPDGRARVMKIVPIAGLTKVNGEHQKDFHEIISEIVIAMELSALRAPIAEIECHLDEGKDIEALDLHAVENATDVFNEVLAVRCVYGGYPSRLLDLWELYDECKGSENDNPAILPPDQQYIVLELANAGQDLESYQFNSAEQAYALFLQVAFALAVGEESFQFEHRDLHWGNVLIAPTDQKFATFVIRGRAHRVARRGVAATIIDYSLSRLALPLARAGDAAALYNDLAHDDGLFSALGDYQFTVYRLMRDKLGNDWKNFEPYTNILWLHYTVDKMITALRYKRTNTKTHKQYIAKLKGIKERILNYGSAVQFVLTDNEY</sequence>
<name>A0A1E1W0E8_PECGO</name>
<comment type="catalytic activity">
    <reaction evidence="7">
        <text>L-threonyl-[protein] + ATP = O-phospho-L-threonyl-[protein] + ADP + H(+)</text>
        <dbReference type="Rhea" id="RHEA:46608"/>
        <dbReference type="Rhea" id="RHEA-COMP:11060"/>
        <dbReference type="Rhea" id="RHEA-COMP:11605"/>
        <dbReference type="ChEBI" id="CHEBI:15378"/>
        <dbReference type="ChEBI" id="CHEBI:30013"/>
        <dbReference type="ChEBI" id="CHEBI:30616"/>
        <dbReference type="ChEBI" id="CHEBI:61977"/>
        <dbReference type="ChEBI" id="CHEBI:456216"/>
        <dbReference type="EC" id="2.7.11.1"/>
    </reaction>
</comment>
<dbReference type="OrthoDB" id="21018at2759"/>
<dbReference type="GO" id="GO:0005737">
    <property type="term" value="C:cytoplasm"/>
    <property type="evidence" value="ECO:0007669"/>
    <property type="project" value="TreeGrafter"/>
</dbReference>
<dbReference type="GO" id="GO:0035556">
    <property type="term" value="P:intracellular signal transduction"/>
    <property type="evidence" value="ECO:0007669"/>
    <property type="project" value="TreeGrafter"/>
</dbReference>
<dbReference type="PROSITE" id="PS50011">
    <property type="entry name" value="PROTEIN_KINASE_DOM"/>
    <property type="match status" value="1"/>
</dbReference>
<dbReference type="GO" id="GO:0072354">
    <property type="term" value="F:histone H3T3 kinase activity"/>
    <property type="evidence" value="ECO:0007669"/>
    <property type="project" value="TreeGrafter"/>
</dbReference>
<gene>
    <name evidence="11" type="ORF">g.12384</name>
    <name evidence="12" type="ORF">g.12387</name>
</gene>
<evidence type="ECO:0000256" key="1">
    <source>
        <dbReference type="ARBA" id="ARBA00012513"/>
    </source>
</evidence>
<dbReference type="SUPFAM" id="SSF56112">
    <property type="entry name" value="Protein kinase-like (PK-like)"/>
    <property type="match status" value="1"/>
</dbReference>
<evidence type="ECO:0000256" key="9">
    <source>
        <dbReference type="SAM" id="MobiDB-lite"/>
    </source>
</evidence>
<keyword evidence="3" id="KW-0808">Transferase</keyword>
<dbReference type="InterPro" id="IPR011009">
    <property type="entry name" value="Kinase-like_dom_sf"/>
</dbReference>
<dbReference type="InterPro" id="IPR024604">
    <property type="entry name" value="GSG2_C"/>
</dbReference>
<accession>A0A1E1W0E8</accession>
<dbReference type="Gene3D" id="1.10.510.10">
    <property type="entry name" value="Transferase(Phosphotransferase) domain 1"/>
    <property type="match status" value="1"/>
</dbReference>
<dbReference type="EC" id="2.7.11.1" evidence="1"/>
<dbReference type="GO" id="GO:0000278">
    <property type="term" value="P:mitotic cell cycle"/>
    <property type="evidence" value="ECO:0007669"/>
    <property type="project" value="TreeGrafter"/>
</dbReference>
<feature type="region of interest" description="Disordered" evidence="9">
    <location>
        <begin position="136"/>
        <end position="174"/>
    </location>
</feature>
<evidence type="ECO:0000313" key="12">
    <source>
        <dbReference type="EMBL" id="JAT88480.1"/>
    </source>
</evidence>
<feature type="compositionally biased region" description="Basic and acidic residues" evidence="9">
    <location>
        <begin position="653"/>
        <end position="664"/>
    </location>
</feature>
<feature type="region of interest" description="Disordered" evidence="9">
    <location>
        <begin position="606"/>
        <end position="664"/>
    </location>
</feature>
<feature type="compositionally biased region" description="Basic residues" evidence="9">
    <location>
        <begin position="136"/>
        <end position="152"/>
    </location>
</feature>
<dbReference type="EMBL" id="GDQN01010611">
    <property type="protein sequence ID" value="JAT80443.1"/>
    <property type="molecule type" value="Transcribed_RNA"/>
</dbReference>
<dbReference type="PANTHER" id="PTHR24419">
    <property type="entry name" value="INTERLEUKIN-1 RECEPTOR-ASSOCIATED KINASE"/>
    <property type="match status" value="1"/>
</dbReference>